<dbReference type="AlphaFoldDB" id="A0A8H5EBX4"/>
<gene>
    <name evidence="1" type="ORF">FANTH_936</name>
</gene>
<evidence type="ECO:0000313" key="2">
    <source>
        <dbReference type="Proteomes" id="UP000573603"/>
    </source>
</evidence>
<dbReference type="Proteomes" id="UP000573603">
    <property type="component" value="Unassembled WGS sequence"/>
</dbReference>
<proteinExistence type="predicted"/>
<dbReference type="EMBL" id="JABEVY010000023">
    <property type="protein sequence ID" value="KAF5254272.1"/>
    <property type="molecule type" value="Genomic_DNA"/>
</dbReference>
<protein>
    <submittedName>
        <fullName evidence="1">Uncharacterized protein</fullName>
    </submittedName>
</protein>
<accession>A0A8H5EBX4</accession>
<keyword evidence="2" id="KW-1185">Reference proteome</keyword>
<sequence length="246" mass="28286">MSTTFFYVEDSESEGLLIKAVPIIKAVPEEAEQESLRQLPQSVEAKKEPLLHIPNELRDRNELLDLVLKDGIYNFTICMQGENRLSRCFTAFPDKKILSDWLIRLSKQRDQKHIKESEPFIKVFLVAIDKFNDEKIAPDKKPEEHKEHPKILPVSGPWVAKTSKLSSGDMRYSDKTDDPQFRWAYCEWYCDLTRLLEEGGGKKIEIDFGEMPLACKCEGIPQALHNQVKNIVDYTNSGGREPAVEF</sequence>
<evidence type="ECO:0000313" key="1">
    <source>
        <dbReference type="EMBL" id="KAF5254272.1"/>
    </source>
</evidence>
<name>A0A8H5EBX4_9HYPO</name>
<reference evidence="1 2" key="1">
    <citation type="journal article" date="2020" name="BMC Genomics">
        <title>Correction to: Identification and distribution of gene clusters required for synthesis of sphingolipid metabolism inhibitors in diverse species of the filamentous fungus Fusarium.</title>
        <authorList>
            <person name="Kim H.S."/>
            <person name="Lohmar J.M."/>
            <person name="Busman M."/>
            <person name="Brown D.W."/>
            <person name="Naumann T.A."/>
            <person name="Divon H.H."/>
            <person name="Lysoe E."/>
            <person name="Uhlig S."/>
            <person name="Proctor R.H."/>
        </authorList>
    </citation>
    <scope>NUCLEOTIDE SEQUENCE [LARGE SCALE GENOMIC DNA]</scope>
    <source>
        <strain evidence="1 2">NRRL 25214</strain>
    </source>
</reference>
<comment type="caution">
    <text evidence="1">The sequence shown here is derived from an EMBL/GenBank/DDBJ whole genome shotgun (WGS) entry which is preliminary data.</text>
</comment>
<organism evidence="1 2">
    <name type="scientific">Fusarium anthophilum</name>
    <dbReference type="NCBI Taxonomy" id="48485"/>
    <lineage>
        <taxon>Eukaryota</taxon>
        <taxon>Fungi</taxon>
        <taxon>Dikarya</taxon>
        <taxon>Ascomycota</taxon>
        <taxon>Pezizomycotina</taxon>
        <taxon>Sordariomycetes</taxon>
        <taxon>Hypocreomycetidae</taxon>
        <taxon>Hypocreales</taxon>
        <taxon>Nectriaceae</taxon>
        <taxon>Fusarium</taxon>
        <taxon>Fusarium fujikuroi species complex</taxon>
    </lineage>
</organism>